<sequence>MAQKNVQPKADQPRVTTGDISKDNPNLQYKVQGIKNLDRAQTRPAKRLSRGY</sequence>
<name>A0A6J5QUC8_9CAUD</name>
<gene>
    <name evidence="2" type="ORF">UFOVP1174_11</name>
</gene>
<evidence type="ECO:0000313" key="2">
    <source>
        <dbReference type="EMBL" id="CAB4188229.1"/>
    </source>
</evidence>
<proteinExistence type="predicted"/>
<evidence type="ECO:0000256" key="1">
    <source>
        <dbReference type="SAM" id="MobiDB-lite"/>
    </source>
</evidence>
<reference evidence="2" key="1">
    <citation type="submission" date="2020-05" db="EMBL/GenBank/DDBJ databases">
        <authorList>
            <person name="Chiriac C."/>
            <person name="Salcher M."/>
            <person name="Ghai R."/>
            <person name="Kavagutti S V."/>
        </authorList>
    </citation>
    <scope>NUCLEOTIDE SEQUENCE</scope>
</reference>
<organism evidence="2">
    <name type="scientific">uncultured Caudovirales phage</name>
    <dbReference type="NCBI Taxonomy" id="2100421"/>
    <lineage>
        <taxon>Viruses</taxon>
        <taxon>Duplodnaviria</taxon>
        <taxon>Heunggongvirae</taxon>
        <taxon>Uroviricota</taxon>
        <taxon>Caudoviricetes</taxon>
        <taxon>Peduoviridae</taxon>
        <taxon>Maltschvirus</taxon>
        <taxon>Maltschvirus maltsch</taxon>
    </lineage>
</organism>
<feature type="region of interest" description="Disordered" evidence="1">
    <location>
        <begin position="1"/>
        <end position="52"/>
    </location>
</feature>
<accession>A0A6J5QUC8</accession>
<protein>
    <submittedName>
        <fullName evidence="2">Uncharacterized protein</fullName>
    </submittedName>
</protein>
<dbReference type="EMBL" id="LR797128">
    <property type="protein sequence ID" value="CAB4188229.1"/>
    <property type="molecule type" value="Genomic_DNA"/>
</dbReference>
<feature type="compositionally biased region" description="Polar residues" evidence="1">
    <location>
        <begin position="14"/>
        <end position="29"/>
    </location>
</feature>